<reference evidence="2" key="1">
    <citation type="submission" date="2020-08" db="EMBL/GenBank/DDBJ databases">
        <title>Genome sequencing and assembly of the red palm weevil Rhynchophorus ferrugineus.</title>
        <authorList>
            <person name="Dias G.B."/>
            <person name="Bergman C.M."/>
            <person name="Manee M."/>
        </authorList>
    </citation>
    <scope>NUCLEOTIDE SEQUENCE</scope>
    <source>
        <strain evidence="2">AA-2017</strain>
        <tissue evidence="2">Whole larva</tissue>
    </source>
</reference>
<dbReference type="EMBL" id="JAACXV010013982">
    <property type="protein sequence ID" value="KAF7271286.1"/>
    <property type="molecule type" value="Genomic_DNA"/>
</dbReference>
<feature type="region of interest" description="Disordered" evidence="1">
    <location>
        <begin position="24"/>
        <end position="73"/>
    </location>
</feature>
<evidence type="ECO:0000313" key="3">
    <source>
        <dbReference type="Proteomes" id="UP000625711"/>
    </source>
</evidence>
<dbReference type="AlphaFoldDB" id="A0A834M420"/>
<proteinExistence type="predicted"/>
<comment type="caution">
    <text evidence="2">The sequence shown here is derived from an EMBL/GenBank/DDBJ whole genome shotgun (WGS) entry which is preliminary data.</text>
</comment>
<evidence type="ECO:0000313" key="2">
    <source>
        <dbReference type="EMBL" id="KAF7271286.1"/>
    </source>
</evidence>
<gene>
    <name evidence="2" type="ORF">GWI33_015822</name>
</gene>
<feature type="region of interest" description="Disordered" evidence="1">
    <location>
        <begin position="155"/>
        <end position="208"/>
    </location>
</feature>
<feature type="compositionally biased region" description="Pro residues" evidence="1">
    <location>
        <begin position="56"/>
        <end position="66"/>
    </location>
</feature>
<dbReference type="Proteomes" id="UP000625711">
    <property type="component" value="Unassembled WGS sequence"/>
</dbReference>
<protein>
    <submittedName>
        <fullName evidence="2">Uncharacterized protein</fullName>
    </submittedName>
</protein>
<keyword evidence="3" id="KW-1185">Reference proteome</keyword>
<sequence length="368" mass="40298">MTRESRQVHRLLTVKHEDFFKLRVAKPRDRSLRGGQNRRPQRLSSSVANPTTAPRRPLPPTPPPTPSRSGGGWVRGSLLARLMYINGQTVRGKSYCQRSDIEGVRAAILPATGTPPVPAPRSLSLFVSLAPRLRLPSCLSRYGVTGGVLTYPAPHSPPFPLRPHPHEASESEPNGSNLDPAPDKSKEIGAYTGGTGKEARGRKARGPQGGEMVIKISLRVPAGRGKGARYVTVIEFGVWADGALEGQDLTPASKSHRPDSDFQNAKTPFVATPDHPLLLRYRTSPPQLGLKLDGLRPDQSAPEFGTFINIQEGVALVQHGRSRVYPGRTESSTAARSWIDQRQRLLPTIINAFEVEFSKIFFRTEGIR</sequence>
<organism evidence="2 3">
    <name type="scientific">Rhynchophorus ferrugineus</name>
    <name type="common">Red palm weevil</name>
    <name type="synonym">Curculio ferrugineus</name>
    <dbReference type="NCBI Taxonomy" id="354439"/>
    <lineage>
        <taxon>Eukaryota</taxon>
        <taxon>Metazoa</taxon>
        <taxon>Ecdysozoa</taxon>
        <taxon>Arthropoda</taxon>
        <taxon>Hexapoda</taxon>
        <taxon>Insecta</taxon>
        <taxon>Pterygota</taxon>
        <taxon>Neoptera</taxon>
        <taxon>Endopterygota</taxon>
        <taxon>Coleoptera</taxon>
        <taxon>Polyphaga</taxon>
        <taxon>Cucujiformia</taxon>
        <taxon>Curculionidae</taxon>
        <taxon>Dryophthorinae</taxon>
        <taxon>Rhynchophorus</taxon>
    </lineage>
</organism>
<name>A0A834M420_RHYFE</name>
<evidence type="ECO:0000256" key="1">
    <source>
        <dbReference type="SAM" id="MobiDB-lite"/>
    </source>
</evidence>
<accession>A0A834M420</accession>